<reference evidence="1" key="2">
    <citation type="journal article" date="2023" name="Science">
        <title>Genomic signatures of disease resistance in endangered staghorn corals.</title>
        <authorList>
            <person name="Vollmer S.V."/>
            <person name="Selwyn J.D."/>
            <person name="Despard B.A."/>
            <person name="Roesel C.L."/>
        </authorList>
    </citation>
    <scope>NUCLEOTIDE SEQUENCE</scope>
    <source>
        <strain evidence="1">K2</strain>
    </source>
</reference>
<reference evidence="1" key="1">
    <citation type="journal article" date="2023" name="G3 (Bethesda)">
        <title>Whole genome assembly and annotation of the endangered Caribbean coral Acropora cervicornis.</title>
        <authorList>
            <person name="Selwyn J.D."/>
            <person name="Vollmer S.V."/>
        </authorList>
    </citation>
    <scope>NUCLEOTIDE SEQUENCE</scope>
    <source>
        <strain evidence="1">K2</strain>
    </source>
</reference>
<proteinExistence type="predicted"/>
<dbReference type="EMBL" id="JARQWQ010000057">
    <property type="protein sequence ID" value="KAK2556220.1"/>
    <property type="molecule type" value="Genomic_DNA"/>
</dbReference>
<dbReference type="AlphaFoldDB" id="A0AAD9V0F5"/>
<evidence type="ECO:0000313" key="1">
    <source>
        <dbReference type="EMBL" id="KAK2556220.1"/>
    </source>
</evidence>
<feature type="non-terminal residue" evidence="1">
    <location>
        <position position="1"/>
    </location>
</feature>
<keyword evidence="2" id="KW-1185">Reference proteome</keyword>
<protein>
    <submittedName>
        <fullName evidence="1">Uncharacterized protein</fullName>
    </submittedName>
</protein>
<accession>A0AAD9V0F5</accession>
<comment type="caution">
    <text evidence="1">The sequence shown here is derived from an EMBL/GenBank/DDBJ whole genome shotgun (WGS) entry which is preliminary data.</text>
</comment>
<sequence>DDINTVQGTFGRHSQNKWHPWKYNDRIRVAAEVEKKKVEQKSRQEFPPLVGNFIDKAKAEPLHLKNNAWQQWNSFVLKYALSRTDVRNCDTVFEVPTNSCF</sequence>
<name>A0AAD9V0F5_ACRCE</name>
<organism evidence="1 2">
    <name type="scientific">Acropora cervicornis</name>
    <name type="common">Staghorn coral</name>
    <dbReference type="NCBI Taxonomy" id="6130"/>
    <lineage>
        <taxon>Eukaryota</taxon>
        <taxon>Metazoa</taxon>
        <taxon>Cnidaria</taxon>
        <taxon>Anthozoa</taxon>
        <taxon>Hexacorallia</taxon>
        <taxon>Scleractinia</taxon>
        <taxon>Astrocoeniina</taxon>
        <taxon>Acroporidae</taxon>
        <taxon>Acropora</taxon>
    </lineage>
</organism>
<dbReference type="Proteomes" id="UP001249851">
    <property type="component" value="Unassembled WGS sequence"/>
</dbReference>
<gene>
    <name evidence="1" type="ORF">P5673_021831</name>
</gene>
<evidence type="ECO:0000313" key="2">
    <source>
        <dbReference type="Proteomes" id="UP001249851"/>
    </source>
</evidence>
<feature type="non-terminal residue" evidence="1">
    <location>
        <position position="101"/>
    </location>
</feature>